<dbReference type="InterPro" id="IPR017907">
    <property type="entry name" value="Znf_RING_CS"/>
</dbReference>
<reference evidence="6" key="1">
    <citation type="journal article" date="2023" name="Mol. Biol. Evol.">
        <title>Third-Generation Sequencing Reveals the Adaptive Role of the Epigenome in Three Deep-Sea Polychaetes.</title>
        <authorList>
            <person name="Perez M."/>
            <person name="Aroh O."/>
            <person name="Sun Y."/>
            <person name="Lan Y."/>
            <person name="Juniper S.K."/>
            <person name="Young C.R."/>
            <person name="Angers B."/>
            <person name="Qian P.Y."/>
        </authorList>
    </citation>
    <scope>NUCLEOTIDE SEQUENCE</scope>
    <source>
        <strain evidence="6">P08H-3</strain>
    </source>
</reference>
<dbReference type="PANTHER" id="PTHR13492:SF2">
    <property type="entry name" value="RING FINGER PROTEIN 37"/>
    <property type="match status" value="1"/>
</dbReference>
<evidence type="ECO:0000256" key="2">
    <source>
        <dbReference type="ARBA" id="ARBA00022771"/>
    </source>
</evidence>
<accession>A0AAD9K6Z6</accession>
<name>A0AAD9K6Z6_9ANNE</name>
<dbReference type="InterPro" id="IPR003613">
    <property type="entry name" value="Ubox_domain"/>
</dbReference>
<dbReference type="GO" id="GO:0034450">
    <property type="term" value="F:ubiquitin-ubiquitin ligase activity"/>
    <property type="evidence" value="ECO:0007669"/>
    <property type="project" value="TreeGrafter"/>
</dbReference>
<keyword evidence="2" id="KW-0863">Zinc-finger</keyword>
<keyword evidence="7" id="KW-1185">Reference proteome</keyword>
<comment type="caution">
    <text evidence="6">The sequence shown here is derived from an EMBL/GenBank/DDBJ whole genome shotgun (WGS) entry which is preliminary data.</text>
</comment>
<gene>
    <name evidence="6" type="ORF">LSH36_43g07032</name>
</gene>
<organism evidence="6 7">
    <name type="scientific">Paralvinella palmiformis</name>
    <dbReference type="NCBI Taxonomy" id="53620"/>
    <lineage>
        <taxon>Eukaryota</taxon>
        <taxon>Metazoa</taxon>
        <taxon>Spiralia</taxon>
        <taxon>Lophotrochozoa</taxon>
        <taxon>Annelida</taxon>
        <taxon>Polychaeta</taxon>
        <taxon>Sedentaria</taxon>
        <taxon>Canalipalpata</taxon>
        <taxon>Terebellida</taxon>
        <taxon>Terebelliformia</taxon>
        <taxon>Alvinellidae</taxon>
        <taxon>Paralvinella</taxon>
    </lineage>
</organism>
<evidence type="ECO:0000313" key="6">
    <source>
        <dbReference type="EMBL" id="KAK2166054.1"/>
    </source>
</evidence>
<dbReference type="Pfam" id="PF04564">
    <property type="entry name" value="U-box"/>
    <property type="match status" value="1"/>
</dbReference>
<dbReference type="AlphaFoldDB" id="A0AAD9K6Z6"/>
<evidence type="ECO:0000256" key="3">
    <source>
        <dbReference type="ARBA" id="ARBA00022833"/>
    </source>
</evidence>
<feature type="domain" description="U-box" evidence="5">
    <location>
        <begin position="258"/>
        <end position="338"/>
    </location>
</feature>
<evidence type="ECO:0000256" key="1">
    <source>
        <dbReference type="ARBA" id="ARBA00022723"/>
    </source>
</evidence>
<evidence type="ECO:0000313" key="7">
    <source>
        <dbReference type="Proteomes" id="UP001208570"/>
    </source>
</evidence>
<dbReference type="GO" id="GO:0005634">
    <property type="term" value="C:nucleus"/>
    <property type="evidence" value="ECO:0007669"/>
    <property type="project" value="TreeGrafter"/>
</dbReference>
<dbReference type="InterPro" id="IPR039925">
    <property type="entry name" value="RNF37_RING-Ubox"/>
</dbReference>
<dbReference type="Gene3D" id="3.30.40.10">
    <property type="entry name" value="Zinc/RING finger domain, C3HC4 (zinc finger)"/>
    <property type="match status" value="1"/>
</dbReference>
<dbReference type="GO" id="GO:0031625">
    <property type="term" value="F:ubiquitin protein ligase binding"/>
    <property type="evidence" value="ECO:0007669"/>
    <property type="project" value="TreeGrafter"/>
</dbReference>
<dbReference type="SMART" id="SM00504">
    <property type="entry name" value="Ubox"/>
    <property type="match status" value="1"/>
</dbReference>
<feature type="compositionally biased region" description="Polar residues" evidence="4">
    <location>
        <begin position="458"/>
        <end position="473"/>
    </location>
</feature>
<feature type="region of interest" description="Disordered" evidence="4">
    <location>
        <begin position="458"/>
        <end position="490"/>
    </location>
</feature>
<keyword evidence="1" id="KW-0479">Metal-binding</keyword>
<keyword evidence="3" id="KW-0862">Zinc</keyword>
<dbReference type="GO" id="GO:0000209">
    <property type="term" value="P:protein polyubiquitination"/>
    <property type="evidence" value="ECO:0007669"/>
    <property type="project" value="TreeGrafter"/>
</dbReference>
<dbReference type="PANTHER" id="PTHR13492">
    <property type="entry name" value="RING FINGER PROTEIN 37"/>
    <property type="match status" value="1"/>
</dbReference>
<protein>
    <recommendedName>
        <fullName evidence="5">U-box domain-containing protein</fullName>
    </recommendedName>
</protein>
<dbReference type="InterPro" id="IPR045696">
    <property type="entry name" value="Ubox5_N"/>
</dbReference>
<dbReference type="CDD" id="cd16660">
    <property type="entry name" value="RING-Ubox_RNF37"/>
    <property type="match status" value="1"/>
</dbReference>
<dbReference type="InterPro" id="IPR013083">
    <property type="entry name" value="Znf_RING/FYVE/PHD"/>
</dbReference>
<sequence length="572" mass="63783">MVINFCDPILKPRIRCNAVTVDGYDVTNLCSVNPSLRNKGLLVESYIKPPISVIVHLPVNIEIRNVIICTAVGAQRSCGLELYAHSQQRTSSWISNQECGEDSRSGVSFPSDSDVNRVYCCIGRAHDDQAQYIDFINSKYREDVAGGALPQMPKHSLYGSVRTSEVHAKYHRYLNNVSHIVIRITRAISSSACALRWVEIWGQPSHTCKASWHHAIHDLCWKEFSPKVRQDSGLECNNFQSERKLTTDICDLNEQFDELPEEFIDPLTQEMMLMPVLLPCGKTIDQTSLDRYVKQLSQWGHSPNDPYTGKEFTEHEKPIPNAALKARMDRFLLHHPDVASKVDFRVGRNTGIFSVSCVTQSKLASKTACHLDVASCTGDVHQDLYRPAKRLCSDSSQSNRGKRTCISVLNSGTDTSSSKYIKVKTNCAVSTTLSLHPVNTTPSLHAISTTQSSHLPSAIQSSHSVSTNPSMDHSQNSQSTPSTTSSTSSDLDTVLQLTLANLPRFSQKTSSRCESTDPECVYCRKCVDFRCLYMLECSHLLCKQCLLERLNGLECGRCGQITQRSDVVKAHF</sequence>
<dbReference type="InterPro" id="IPR039847">
    <property type="entry name" value="Ubox5"/>
</dbReference>
<dbReference type="PROSITE" id="PS51698">
    <property type="entry name" value="U_BOX"/>
    <property type="match status" value="1"/>
</dbReference>
<dbReference type="SUPFAM" id="SSF57850">
    <property type="entry name" value="RING/U-box"/>
    <property type="match status" value="1"/>
</dbReference>
<dbReference type="Proteomes" id="UP001208570">
    <property type="component" value="Unassembled WGS sequence"/>
</dbReference>
<feature type="compositionally biased region" description="Low complexity" evidence="4">
    <location>
        <begin position="474"/>
        <end position="490"/>
    </location>
</feature>
<dbReference type="GO" id="GO:0008270">
    <property type="term" value="F:zinc ion binding"/>
    <property type="evidence" value="ECO:0007669"/>
    <property type="project" value="UniProtKB-KW"/>
</dbReference>
<evidence type="ECO:0000256" key="4">
    <source>
        <dbReference type="SAM" id="MobiDB-lite"/>
    </source>
</evidence>
<dbReference type="PROSITE" id="PS00518">
    <property type="entry name" value="ZF_RING_1"/>
    <property type="match status" value="1"/>
</dbReference>
<proteinExistence type="predicted"/>
<dbReference type="Pfam" id="PF19318">
    <property type="entry name" value="DUF5918"/>
    <property type="match status" value="1"/>
</dbReference>
<dbReference type="EMBL" id="JAODUP010000043">
    <property type="protein sequence ID" value="KAK2166054.1"/>
    <property type="molecule type" value="Genomic_DNA"/>
</dbReference>
<evidence type="ECO:0000259" key="5">
    <source>
        <dbReference type="PROSITE" id="PS51698"/>
    </source>
</evidence>